<keyword evidence="2" id="KW-1185">Reference proteome</keyword>
<gene>
    <name evidence="1" type="ORF">SCP_0508590</name>
</gene>
<name>A0A401GNM5_9APHY</name>
<dbReference type="InParanoid" id="A0A401GNM5"/>
<dbReference type="AlphaFoldDB" id="A0A401GNM5"/>
<reference evidence="1 2" key="1">
    <citation type="journal article" date="2018" name="Sci. Rep.">
        <title>Genome sequence of the cauliflower mushroom Sparassis crispa (Hanabiratake) and its association with beneficial usage.</title>
        <authorList>
            <person name="Kiyama R."/>
            <person name="Furutani Y."/>
            <person name="Kawaguchi K."/>
            <person name="Nakanishi T."/>
        </authorList>
    </citation>
    <scope>NUCLEOTIDE SEQUENCE [LARGE SCALE GENOMIC DNA]</scope>
</reference>
<dbReference type="Proteomes" id="UP000287166">
    <property type="component" value="Unassembled WGS sequence"/>
</dbReference>
<comment type="caution">
    <text evidence="1">The sequence shown here is derived from an EMBL/GenBank/DDBJ whole genome shotgun (WGS) entry which is preliminary data.</text>
</comment>
<dbReference type="RefSeq" id="XP_027614715.1">
    <property type="nucleotide sequence ID" value="XM_027758914.1"/>
</dbReference>
<dbReference type="EMBL" id="BFAD01000005">
    <property type="protein sequence ID" value="GBE83802.1"/>
    <property type="molecule type" value="Genomic_DNA"/>
</dbReference>
<evidence type="ECO:0000313" key="1">
    <source>
        <dbReference type="EMBL" id="GBE83802.1"/>
    </source>
</evidence>
<dbReference type="OrthoDB" id="2691851at2759"/>
<organism evidence="1 2">
    <name type="scientific">Sparassis crispa</name>
    <dbReference type="NCBI Taxonomy" id="139825"/>
    <lineage>
        <taxon>Eukaryota</taxon>
        <taxon>Fungi</taxon>
        <taxon>Dikarya</taxon>
        <taxon>Basidiomycota</taxon>
        <taxon>Agaricomycotina</taxon>
        <taxon>Agaricomycetes</taxon>
        <taxon>Polyporales</taxon>
        <taxon>Sparassidaceae</taxon>
        <taxon>Sparassis</taxon>
    </lineage>
</organism>
<sequence length="304" mass="33815">MESWTRRLSIRPLAEQGDDISKKVDHINPESWKGDVSIRNVVLQTCWSLGQGIAESELRAAHIAVPFEAYESSNHDIDMLRPFGDGKVVYIARLRMDEADEEPSIIADSSKSTGTAELHASMAAEDLALEPDVEDLLGPEDVEKEKGQKVEAWLTVSDDPAAKKQHKSTILHWLSNPHISPGLTDHLSRICSFTCYSNFAVVMDMETEFGTPLLTIDDPALTLLQHNPTESVFLAVVRVCDILHDGISKYALPAARVNEPNICIKFDILSLSSITPTEDNHHVDWQWNIKYEQSSSSIAQEVEG</sequence>
<accession>A0A401GNM5</accession>
<protein>
    <submittedName>
        <fullName evidence="1">Uncharacterized protein</fullName>
    </submittedName>
</protein>
<dbReference type="GeneID" id="38780719"/>
<evidence type="ECO:0000313" key="2">
    <source>
        <dbReference type="Proteomes" id="UP000287166"/>
    </source>
</evidence>
<proteinExistence type="predicted"/>